<dbReference type="PANTHER" id="PTHR45642:SF51">
    <property type="entry name" value="GDSL-LIKE LIPASE_ACYLHYDROLASE"/>
    <property type="match status" value="1"/>
</dbReference>
<keyword evidence="2" id="KW-0732">Signal</keyword>
<gene>
    <name evidence="3" type="ORF">CISIN_1g018844mg</name>
</gene>
<feature type="signal peptide" evidence="2">
    <location>
        <begin position="1"/>
        <end position="21"/>
    </location>
</feature>
<dbReference type="GO" id="GO:0016788">
    <property type="term" value="F:hydrolase activity, acting on ester bonds"/>
    <property type="evidence" value="ECO:0007669"/>
    <property type="project" value="InterPro"/>
</dbReference>
<dbReference type="AlphaFoldDB" id="A0A067E9W8"/>
<accession>A0A067E9W8</accession>
<feature type="chain" id="PRO_5001640122" evidence="2">
    <location>
        <begin position="22"/>
        <end position="349"/>
    </location>
</feature>
<dbReference type="eggNOG" id="ENOG502QXBZ">
    <property type="taxonomic scope" value="Eukaryota"/>
</dbReference>
<dbReference type="SUPFAM" id="SSF52266">
    <property type="entry name" value="SGNH hydrolase"/>
    <property type="match status" value="1"/>
</dbReference>
<dbReference type="SMR" id="A0A067E9W8"/>
<dbReference type="Gene3D" id="3.40.50.1110">
    <property type="entry name" value="SGNH hydrolase"/>
    <property type="match status" value="1"/>
</dbReference>
<dbReference type="Proteomes" id="UP000027120">
    <property type="component" value="Unassembled WGS sequence"/>
</dbReference>
<dbReference type="EMBL" id="KK785045">
    <property type="protein sequence ID" value="KDO51878.1"/>
    <property type="molecule type" value="Genomic_DNA"/>
</dbReference>
<dbReference type="Pfam" id="PF00657">
    <property type="entry name" value="Lipase_GDSL"/>
    <property type="match status" value="1"/>
</dbReference>
<dbReference type="PaxDb" id="2711-XP_006484904.1"/>
<dbReference type="FunFam" id="3.40.50.1110:FF:000003">
    <property type="entry name" value="GDSL esterase/lipase APG"/>
    <property type="match status" value="1"/>
</dbReference>
<reference evidence="3 4" key="1">
    <citation type="submission" date="2014-04" db="EMBL/GenBank/DDBJ databases">
        <authorList>
            <consortium name="International Citrus Genome Consortium"/>
            <person name="Gmitter F."/>
            <person name="Chen C."/>
            <person name="Farmerie W."/>
            <person name="Harkins T."/>
            <person name="Desany B."/>
            <person name="Mohiuddin M."/>
            <person name="Kodira C."/>
            <person name="Borodovsky M."/>
            <person name="Lomsadze A."/>
            <person name="Burns P."/>
            <person name="Jenkins J."/>
            <person name="Prochnik S."/>
            <person name="Shu S."/>
            <person name="Chapman J."/>
            <person name="Pitluck S."/>
            <person name="Schmutz J."/>
            <person name="Rokhsar D."/>
        </authorList>
    </citation>
    <scope>NUCLEOTIDE SEQUENCE</scope>
</reference>
<comment type="similarity">
    <text evidence="1">Belongs to the 'GDSL' lipolytic enzyme family.</text>
</comment>
<evidence type="ECO:0000256" key="1">
    <source>
        <dbReference type="ARBA" id="ARBA00008668"/>
    </source>
</evidence>
<evidence type="ECO:0000313" key="3">
    <source>
        <dbReference type="EMBL" id="KDO51878.1"/>
    </source>
</evidence>
<organism evidence="3 4">
    <name type="scientific">Citrus sinensis</name>
    <name type="common">Sweet orange</name>
    <name type="synonym">Citrus aurantium var. sinensis</name>
    <dbReference type="NCBI Taxonomy" id="2711"/>
    <lineage>
        <taxon>Eukaryota</taxon>
        <taxon>Viridiplantae</taxon>
        <taxon>Streptophyta</taxon>
        <taxon>Embryophyta</taxon>
        <taxon>Tracheophyta</taxon>
        <taxon>Spermatophyta</taxon>
        <taxon>Magnoliopsida</taxon>
        <taxon>eudicotyledons</taxon>
        <taxon>Gunneridae</taxon>
        <taxon>Pentapetalae</taxon>
        <taxon>rosids</taxon>
        <taxon>malvids</taxon>
        <taxon>Sapindales</taxon>
        <taxon>Rutaceae</taxon>
        <taxon>Aurantioideae</taxon>
        <taxon>Citrus</taxon>
    </lineage>
</organism>
<protein>
    <submittedName>
        <fullName evidence="3">Uncharacterized protein</fullName>
    </submittedName>
</protein>
<keyword evidence="4" id="KW-1185">Reference proteome</keyword>
<proteinExistence type="inferred from homology"/>
<name>A0A067E9W8_CITSI</name>
<dbReference type="InterPro" id="IPR035669">
    <property type="entry name" value="SGNH_plant_lipase-like"/>
</dbReference>
<dbReference type="PANTHER" id="PTHR45642">
    <property type="entry name" value="GDSL ESTERASE/LIPASE EXL3"/>
    <property type="match status" value="1"/>
</dbReference>
<dbReference type="CDD" id="cd01837">
    <property type="entry name" value="SGNH_plant_lipase_like"/>
    <property type="match status" value="1"/>
</dbReference>
<evidence type="ECO:0000256" key="2">
    <source>
        <dbReference type="SAM" id="SignalP"/>
    </source>
</evidence>
<evidence type="ECO:0000313" key="4">
    <source>
        <dbReference type="Proteomes" id="UP000027120"/>
    </source>
</evidence>
<dbReference type="InterPro" id="IPR001087">
    <property type="entry name" value="GDSL"/>
</dbReference>
<dbReference type="InterPro" id="IPR050592">
    <property type="entry name" value="GDSL_lipolytic_enzyme"/>
</dbReference>
<sequence>MAHRVYILMLFFIQILRTTGANTKVPAMIVFGDSSVDTGNNNFIPTIARCNFEPYGRDFPGGIPTGRFCNGRLSTDFLSESFGLKPTIPAYLDPAYSIADFATGVCFASSATGFDNATAGVLQVIPLWKELEFYKEYQRKLRAYLGVGKANKVIGEALYTVSLGTNDFIENYYAIPGGRQSQFTVQEYQDFLLGIAEDFLKKLYNLGARKISVTGIAPMGCLPVERTTDFMNNDYGCNEEHNNVALEFNGKMMSLLSKLNKELPGFRIVFADGYNILLDLIKKPSKFGFEVADMGCCGSGTFETGFLCTDLFTCTDANKFVFWDSVHPSEKANKIIANYLLTRYLKVFL</sequence>
<dbReference type="InterPro" id="IPR036514">
    <property type="entry name" value="SGNH_hydro_sf"/>
</dbReference>